<reference evidence="1 2" key="1">
    <citation type="submission" date="2015-01" db="EMBL/GenBank/DDBJ databases">
        <title>Evolution of Trichinella species and genotypes.</title>
        <authorList>
            <person name="Korhonen P.K."/>
            <person name="Edoardo P."/>
            <person name="Giuseppe L.R."/>
            <person name="Gasser R.B."/>
        </authorList>
    </citation>
    <scope>NUCLEOTIDE SEQUENCE [LARGE SCALE GENOMIC DNA]</scope>
    <source>
        <strain evidence="1">ISS470</strain>
    </source>
</reference>
<dbReference type="InterPro" id="IPR010345">
    <property type="entry name" value="IL-17_fam"/>
</dbReference>
<dbReference type="GO" id="GO:0005576">
    <property type="term" value="C:extracellular region"/>
    <property type="evidence" value="ECO:0007669"/>
    <property type="project" value="UniProtKB-SubCell"/>
</dbReference>
<keyword evidence="2" id="KW-1185">Reference proteome</keyword>
<evidence type="ECO:0000313" key="2">
    <source>
        <dbReference type="Proteomes" id="UP000054995"/>
    </source>
</evidence>
<comment type="caution">
    <text evidence="1">The sequence shown here is derived from an EMBL/GenBank/DDBJ whole genome shotgun (WGS) entry which is preliminary data.</text>
</comment>
<dbReference type="SUPFAM" id="SSF57501">
    <property type="entry name" value="Cystine-knot cytokines"/>
    <property type="match status" value="1"/>
</dbReference>
<dbReference type="Pfam" id="PF06083">
    <property type="entry name" value="IL17"/>
    <property type="match status" value="1"/>
</dbReference>
<dbReference type="EMBL" id="JYDT01000005">
    <property type="protein sequence ID" value="KRY92708.1"/>
    <property type="molecule type" value="Genomic_DNA"/>
</dbReference>
<dbReference type="Gene3D" id="2.10.90.10">
    <property type="entry name" value="Cystine-knot cytokines"/>
    <property type="match status" value="1"/>
</dbReference>
<dbReference type="GO" id="GO:0005125">
    <property type="term" value="F:cytokine activity"/>
    <property type="evidence" value="ECO:0007669"/>
    <property type="project" value="InterPro"/>
</dbReference>
<name>A0A0V1G364_TRIPS</name>
<dbReference type="InterPro" id="IPR029034">
    <property type="entry name" value="Cystine-knot_cytokine"/>
</dbReference>
<evidence type="ECO:0000313" key="1">
    <source>
        <dbReference type="EMBL" id="KRY92708.1"/>
    </source>
</evidence>
<dbReference type="Proteomes" id="UP000054995">
    <property type="component" value="Unassembled WGS sequence"/>
</dbReference>
<protein>
    <submittedName>
        <fullName evidence="1">Uncharacterized protein</fullName>
    </submittedName>
</protein>
<proteinExistence type="predicted"/>
<sequence>MDVNAKTPVRKYTYIHTYICMLNLKRKMSLLKVKIYNSTNQTANSLYHLLLLWIVLTCGNVHANKEPLCSSYAKQCPFANGVESAYLEWILNRNDTFAMQLLTPDNVRLRYFPPNLLCDGALLYGERACPQQLLDGGGHHHGINERSLCPWYWTVNYDPLRIPPSLPEARCACDRAVLPPNLSYECETVTYKLKVLRFDPLCENYIPTVTKLAIGCTPIQETTYNLLQRPISETLFAPYEY</sequence>
<organism evidence="1 2">
    <name type="scientific">Trichinella pseudospiralis</name>
    <name type="common">Parasitic roundworm</name>
    <dbReference type="NCBI Taxonomy" id="6337"/>
    <lineage>
        <taxon>Eukaryota</taxon>
        <taxon>Metazoa</taxon>
        <taxon>Ecdysozoa</taxon>
        <taxon>Nematoda</taxon>
        <taxon>Enoplea</taxon>
        <taxon>Dorylaimia</taxon>
        <taxon>Trichinellida</taxon>
        <taxon>Trichinellidae</taxon>
        <taxon>Trichinella</taxon>
    </lineage>
</organism>
<gene>
    <name evidence="1" type="ORF">T4D_5089</name>
</gene>
<dbReference type="OrthoDB" id="5802485at2759"/>
<accession>A0A0V1G364</accession>